<dbReference type="Gene3D" id="3.40.50.720">
    <property type="entry name" value="NAD(P)-binding Rossmann-like Domain"/>
    <property type="match status" value="1"/>
</dbReference>
<evidence type="ECO:0000259" key="2">
    <source>
        <dbReference type="SMART" id="SM00829"/>
    </source>
</evidence>
<evidence type="ECO:0000313" key="4">
    <source>
        <dbReference type="Proteomes" id="UP000789390"/>
    </source>
</evidence>
<sequence length="524" mass="57833">MDRLSFQIGERFDYLQHTISPYIENSARLAKNALNYVSNQSSSALSNLVGPSDSGIPFHTWANWQWSWFLENCRSWISNLKQTLAVQFNGMGQFFEGVLNYVQQKLYQLQSMLSYQIIQKYLSAVDQSHIYFLLSGIAIGFIIGIQIKQNVKPLTRMRALVCNSYAGAPESIAMIDDMIAPNSCGAEDVMIQVKASSIDPMDIKITFGYGKVIRSQYHQYHKTHGKNLLFPFVLGRECSGRIVEIGSKVQDLDVGDEVYAAVPYYACGTASECALIPAQWVAKKPRKLSYEAAASLPYSASIVWNALVQQASFNEVTTRDKRVLVHSVDNPVGCIAAQLLKAWGGRVTATVTTRAMITAQQLGVDELILHDGHNVDFDSLLSTLPKFDLVLNTVGSILHDSCRVLCREGGVVVSTVASPPASDKYGLFYGSLYSMWLRMKLVFLKSSICGSTVISTSILDEISNLVNKGHLQPVIERVFEIDQAEQAGIYAAKGDHIGKIIESAIEPYGGICIEAALEQDVPNL</sequence>
<dbReference type="FunFam" id="3.40.50.720:FF:000906">
    <property type="entry name" value="Alcohol dehydrogenase"/>
    <property type="match status" value="1"/>
</dbReference>
<accession>A0A8J2WIW5</accession>
<dbReference type="InterPro" id="IPR036291">
    <property type="entry name" value="NAD(P)-bd_dom_sf"/>
</dbReference>
<dbReference type="Pfam" id="PF08240">
    <property type="entry name" value="ADH_N"/>
    <property type="match status" value="1"/>
</dbReference>
<keyword evidence="1" id="KW-0472">Membrane</keyword>
<name>A0A8J2WIW5_9CRUS</name>
<dbReference type="PANTHER" id="PTHR11695:SF294">
    <property type="entry name" value="RETICULON-4-INTERACTING PROTEIN 1, MITOCHONDRIAL"/>
    <property type="match status" value="1"/>
</dbReference>
<dbReference type="OrthoDB" id="9930022at2759"/>
<dbReference type="InterPro" id="IPR050700">
    <property type="entry name" value="YIM1/Zinc_Alcohol_DH_Fams"/>
</dbReference>
<dbReference type="AlphaFoldDB" id="A0A8J2WIW5"/>
<dbReference type="Pfam" id="PF13602">
    <property type="entry name" value="ADH_zinc_N_2"/>
    <property type="match status" value="1"/>
</dbReference>
<dbReference type="SMART" id="SM00829">
    <property type="entry name" value="PKS_ER"/>
    <property type="match status" value="1"/>
</dbReference>
<protein>
    <recommendedName>
        <fullName evidence="2">Enoyl reductase (ER) domain-containing protein</fullName>
    </recommendedName>
</protein>
<keyword evidence="1" id="KW-0812">Transmembrane</keyword>
<dbReference type="PANTHER" id="PTHR11695">
    <property type="entry name" value="ALCOHOL DEHYDROGENASE RELATED"/>
    <property type="match status" value="1"/>
</dbReference>
<feature type="transmembrane region" description="Helical" evidence="1">
    <location>
        <begin position="130"/>
        <end position="147"/>
    </location>
</feature>
<dbReference type="EMBL" id="CAKKLH010000045">
    <property type="protein sequence ID" value="CAH0100747.1"/>
    <property type="molecule type" value="Genomic_DNA"/>
</dbReference>
<reference evidence="3" key="1">
    <citation type="submission" date="2021-11" db="EMBL/GenBank/DDBJ databases">
        <authorList>
            <person name="Schell T."/>
        </authorList>
    </citation>
    <scope>NUCLEOTIDE SEQUENCE</scope>
    <source>
        <strain evidence="3">M5</strain>
    </source>
</reference>
<proteinExistence type="predicted"/>
<dbReference type="InterPro" id="IPR011032">
    <property type="entry name" value="GroES-like_sf"/>
</dbReference>
<dbReference type="GO" id="GO:0016491">
    <property type="term" value="F:oxidoreductase activity"/>
    <property type="evidence" value="ECO:0007669"/>
    <property type="project" value="InterPro"/>
</dbReference>
<comment type="caution">
    <text evidence="3">The sequence shown here is derived from an EMBL/GenBank/DDBJ whole genome shotgun (WGS) entry which is preliminary data.</text>
</comment>
<dbReference type="SUPFAM" id="SSF50129">
    <property type="entry name" value="GroES-like"/>
    <property type="match status" value="1"/>
</dbReference>
<dbReference type="GO" id="GO:0005739">
    <property type="term" value="C:mitochondrion"/>
    <property type="evidence" value="ECO:0007669"/>
    <property type="project" value="TreeGrafter"/>
</dbReference>
<feature type="domain" description="Enoyl reductase (ER)" evidence="2">
    <location>
        <begin position="167"/>
        <end position="502"/>
    </location>
</feature>
<gene>
    <name evidence="3" type="ORF">DGAL_LOCUS3035</name>
</gene>
<keyword evidence="1" id="KW-1133">Transmembrane helix</keyword>
<evidence type="ECO:0000313" key="3">
    <source>
        <dbReference type="EMBL" id="CAH0100747.1"/>
    </source>
</evidence>
<dbReference type="SUPFAM" id="SSF51735">
    <property type="entry name" value="NAD(P)-binding Rossmann-fold domains"/>
    <property type="match status" value="1"/>
</dbReference>
<keyword evidence="4" id="KW-1185">Reference proteome</keyword>
<evidence type="ECO:0000256" key="1">
    <source>
        <dbReference type="SAM" id="Phobius"/>
    </source>
</evidence>
<dbReference type="InterPro" id="IPR013154">
    <property type="entry name" value="ADH-like_N"/>
</dbReference>
<dbReference type="Proteomes" id="UP000789390">
    <property type="component" value="Unassembled WGS sequence"/>
</dbReference>
<dbReference type="Gene3D" id="3.90.180.10">
    <property type="entry name" value="Medium-chain alcohol dehydrogenases, catalytic domain"/>
    <property type="match status" value="1"/>
</dbReference>
<organism evidence="3 4">
    <name type="scientific">Daphnia galeata</name>
    <dbReference type="NCBI Taxonomy" id="27404"/>
    <lineage>
        <taxon>Eukaryota</taxon>
        <taxon>Metazoa</taxon>
        <taxon>Ecdysozoa</taxon>
        <taxon>Arthropoda</taxon>
        <taxon>Crustacea</taxon>
        <taxon>Branchiopoda</taxon>
        <taxon>Diplostraca</taxon>
        <taxon>Cladocera</taxon>
        <taxon>Anomopoda</taxon>
        <taxon>Daphniidae</taxon>
        <taxon>Daphnia</taxon>
    </lineage>
</organism>
<dbReference type="InterPro" id="IPR020843">
    <property type="entry name" value="ER"/>
</dbReference>